<gene>
    <name evidence="2" type="ORF">DPX16_20945</name>
</gene>
<dbReference type="Proteomes" id="UP000281406">
    <property type="component" value="Unassembled WGS sequence"/>
</dbReference>
<sequence length="101" mass="10909">MSESYGMTVTKARAVEGTPACVGPQGSIAKYVEWVLVQCGSSFTICPVEEDNASPTLDPEPSQPSAMPALEQKPEPTEDSEPEPITNSEPEQLESLKELRE</sequence>
<feature type="region of interest" description="Disordered" evidence="1">
    <location>
        <begin position="47"/>
        <end position="101"/>
    </location>
</feature>
<dbReference type="AlphaFoldDB" id="A0A3N0XQJ1"/>
<evidence type="ECO:0000313" key="3">
    <source>
        <dbReference type="Proteomes" id="UP000281406"/>
    </source>
</evidence>
<accession>A0A3N0XQJ1</accession>
<reference evidence="2 3" key="1">
    <citation type="submission" date="2018-10" db="EMBL/GenBank/DDBJ databases">
        <title>Genome assembly for a Yunnan-Guizhou Plateau 3E fish, Anabarilius grahami (Regan), and its evolutionary and genetic applications.</title>
        <authorList>
            <person name="Jiang W."/>
        </authorList>
    </citation>
    <scope>NUCLEOTIDE SEQUENCE [LARGE SCALE GENOMIC DNA]</scope>
    <source>
        <strain evidence="2">AG-KIZ</strain>
        <tissue evidence="2">Muscle</tissue>
    </source>
</reference>
<protein>
    <submittedName>
        <fullName evidence="2">Uncharacterized protein</fullName>
    </submittedName>
</protein>
<evidence type="ECO:0000313" key="2">
    <source>
        <dbReference type="EMBL" id="ROJ24392.1"/>
    </source>
</evidence>
<name>A0A3N0XQJ1_ANAGA</name>
<dbReference type="EMBL" id="RJVU01063551">
    <property type="protein sequence ID" value="ROJ24392.1"/>
    <property type="molecule type" value="Genomic_DNA"/>
</dbReference>
<keyword evidence="3" id="KW-1185">Reference proteome</keyword>
<proteinExistence type="predicted"/>
<dbReference type="OrthoDB" id="10625327at2759"/>
<comment type="caution">
    <text evidence="2">The sequence shown here is derived from an EMBL/GenBank/DDBJ whole genome shotgun (WGS) entry which is preliminary data.</text>
</comment>
<evidence type="ECO:0000256" key="1">
    <source>
        <dbReference type="SAM" id="MobiDB-lite"/>
    </source>
</evidence>
<organism evidence="2 3">
    <name type="scientific">Anabarilius grahami</name>
    <name type="common">Kanglang fish</name>
    <name type="synonym">Barilius grahami</name>
    <dbReference type="NCBI Taxonomy" id="495550"/>
    <lineage>
        <taxon>Eukaryota</taxon>
        <taxon>Metazoa</taxon>
        <taxon>Chordata</taxon>
        <taxon>Craniata</taxon>
        <taxon>Vertebrata</taxon>
        <taxon>Euteleostomi</taxon>
        <taxon>Actinopterygii</taxon>
        <taxon>Neopterygii</taxon>
        <taxon>Teleostei</taxon>
        <taxon>Ostariophysi</taxon>
        <taxon>Cypriniformes</taxon>
        <taxon>Xenocyprididae</taxon>
        <taxon>Xenocypridinae</taxon>
        <taxon>Xenocypridinae incertae sedis</taxon>
        <taxon>Anabarilius</taxon>
    </lineage>
</organism>